<dbReference type="GO" id="GO:0005737">
    <property type="term" value="C:cytoplasm"/>
    <property type="evidence" value="ECO:0007669"/>
    <property type="project" value="EnsemblFungi"/>
</dbReference>
<dbReference type="SMART" id="SM00968">
    <property type="entry name" value="SMC_hinge"/>
    <property type="match status" value="1"/>
</dbReference>
<dbReference type="JaponicusDB" id="SJAG_00871">
    <property type="gene designation" value="cut3"/>
</dbReference>
<dbReference type="GeneID" id="7051963"/>
<dbReference type="GO" id="GO:0000796">
    <property type="term" value="C:condensin complex"/>
    <property type="evidence" value="ECO:0000318"/>
    <property type="project" value="GO_Central"/>
</dbReference>
<dbReference type="Gene3D" id="1.20.1060.20">
    <property type="match status" value="1"/>
</dbReference>
<keyword evidence="4" id="KW-0547">Nucleotide-binding</keyword>
<gene>
    <name evidence="16" type="primary">cut3</name>
    <name evidence="15" type="ORF">SJAG_00871</name>
</gene>
<feature type="compositionally biased region" description="Polar residues" evidence="13">
    <location>
        <begin position="57"/>
        <end position="67"/>
    </location>
</feature>
<dbReference type="EMBL" id="KE651166">
    <property type="protein sequence ID" value="EEB05847.2"/>
    <property type="molecule type" value="Genomic_DNA"/>
</dbReference>
<keyword evidence="7 12" id="KW-0175">Coiled coil</keyword>
<dbReference type="InterPro" id="IPR024704">
    <property type="entry name" value="SMC"/>
</dbReference>
<evidence type="ECO:0000313" key="17">
    <source>
        <dbReference type="Proteomes" id="UP000001744"/>
    </source>
</evidence>
<evidence type="ECO:0000256" key="2">
    <source>
        <dbReference type="ARBA" id="ARBA00006005"/>
    </source>
</evidence>
<comment type="similarity">
    <text evidence="2">Belongs to the SMC family. SMC4 subfamily.</text>
</comment>
<dbReference type="PIRSF" id="PIRSF005719">
    <property type="entry name" value="SMC"/>
    <property type="match status" value="1"/>
</dbReference>
<dbReference type="Pfam" id="PF06470">
    <property type="entry name" value="SMC_hinge"/>
    <property type="match status" value="1"/>
</dbReference>
<evidence type="ECO:0000256" key="3">
    <source>
        <dbReference type="ARBA" id="ARBA00022618"/>
    </source>
</evidence>
<dbReference type="GO" id="GO:1990814">
    <property type="term" value="F:DNA/DNA annealing activity"/>
    <property type="evidence" value="ECO:0007669"/>
    <property type="project" value="EnsemblFungi"/>
</dbReference>
<evidence type="ECO:0000256" key="13">
    <source>
        <dbReference type="SAM" id="MobiDB-lite"/>
    </source>
</evidence>
<name>B6JWU6_SCHJY</name>
<evidence type="ECO:0000259" key="14">
    <source>
        <dbReference type="SMART" id="SM00968"/>
    </source>
</evidence>
<feature type="coiled-coil region" evidence="12">
    <location>
        <begin position="381"/>
        <end position="629"/>
    </location>
</feature>
<feature type="coiled-coil region" evidence="12">
    <location>
        <begin position="862"/>
        <end position="927"/>
    </location>
</feature>
<reference evidence="15 17" key="1">
    <citation type="journal article" date="2011" name="Science">
        <title>Comparative functional genomics of the fission yeasts.</title>
        <authorList>
            <person name="Rhind N."/>
            <person name="Chen Z."/>
            <person name="Yassour M."/>
            <person name="Thompson D.A."/>
            <person name="Haas B.J."/>
            <person name="Habib N."/>
            <person name="Wapinski I."/>
            <person name="Roy S."/>
            <person name="Lin M.F."/>
            <person name="Heiman D.I."/>
            <person name="Young S.K."/>
            <person name="Furuya K."/>
            <person name="Guo Y."/>
            <person name="Pidoux A."/>
            <person name="Chen H.M."/>
            <person name="Robbertse B."/>
            <person name="Goldberg J.M."/>
            <person name="Aoki K."/>
            <person name="Bayne E.H."/>
            <person name="Berlin A.M."/>
            <person name="Desjardins C.A."/>
            <person name="Dobbs E."/>
            <person name="Dukaj L."/>
            <person name="Fan L."/>
            <person name="FitzGerald M.G."/>
            <person name="French C."/>
            <person name="Gujja S."/>
            <person name="Hansen K."/>
            <person name="Keifenheim D."/>
            <person name="Levin J.Z."/>
            <person name="Mosher R.A."/>
            <person name="Mueller C.A."/>
            <person name="Pfiffner J."/>
            <person name="Priest M."/>
            <person name="Russ C."/>
            <person name="Smialowska A."/>
            <person name="Swoboda P."/>
            <person name="Sykes S.M."/>
            <person name="Vaughn M."/>
            <person name="Vengrova S."/>
            <person name="Yoder R."/>
            <person name="Zeng Q."/>
            <person name="Allshire R."/>
            <person name="Baulcombe D."/>
            <person name="Birren B.W."/>
            <person name="Brown W."/>
            <person name="Ekwall K."/>
            <person name="Kellis M."/>
            <person name="Leatherwood J."/>
            <person name="Levin H."/>
            <person name="Margalit H."/>
            <person name="Martienssen R."/>
            <person name="Nieduszynski C.A."/>
            <person name="Spatafora J.W."/>
            <person name="Friedman N."/>
            <person name="Dalgaard J.Z."/>
            <person name="Baumann P."/>
            <person name="Niki H."/>
            <person name="Regev A."/>
            <person name="Nusbaum C."/>
        </authorList>
    </citation>
    <scope>NUCLEOTIDE SEQUENCE [LARGE SCALE GENOMIC DNA]</scope>
    <source>
        <strain evidence="17">yFS275 / FY16936</strain>
    </source>
</reference>
<evidence type="ECO:0000256" key="8">
    <source>
        <dbReference type="ARBA" id="ARBA00023067"/>
    </source>
</evidence>
<feature type="compositionally biased region" description="Polar residues" evidence="13">
    <location>
        <begin position="1"/>
        <end position="14"/>
    </location>
</feature>
<feature type="coiled-coil region" evidence="12">
    <location>
        <begin position="964"/>
        <end position="1040"/>
    </location>
</feature>
<proteinExistence type="inferred from homology"/>
<accession>B6JWU6</accession>
<feature type="compositionally biased region" description="Basic and acidic residues" evidence="13">
    <location>
        <begin position="19"/>
        <end position="34"/>
    </location>
</feature>
<dbReference type="Pfam" id="PF02463">
    <property type="entry name" value="SMC_N"/>
    <property type="match status" value="2"/>
</dbReference>
<dbReference type="InterPro" id="IPR036277">
    <property type="entry name" value="SMC_hinge_sf"/>
</dbReference>
<evidence type="ECO:0000256" key="7">
    <source>
        <dbReference type="ARBA" id="ARBA00023054"/>
    </source>
</evidence>
<feature type="domain" description="SMC hinge" evidence="14">
    <location>
        <begin position="653"/>
        <end position="766"/>
    </location>
</feature>
<keyword evidence="3" id="KW-0132">Cell division</keyword>
<keyword evidence="8" id="KW-0226">DNA condensation</keyword>
<dbReference type="Gene3D" id="3.40.50.300">
    <property type="entry name" value="P-loop containing nucleotide triphosphate hydrolases"/>
    <property type="match status" value="2"/>
</dbReference>
<feature type="coiled-coil region" evidence="12">
    <location>
        <begin position="1084"/>
        <end position="1172"/>
    </location>
</feature>
<dbReference type="GO" id="GO:0016887">
    <property type="term" value="F:ATP hydrolysis activity"/>
    <property type="evidence" value="ECO:0007669"/>
    <property type="project" value="EnsemblFungi"/>
</dbReference>
<evidence type="ECO:0000313" key="16">
    <source>
        <dbReference type="JaponicusDB" id="SJAG_00871"/>
    </source>
</evidence>
<organism evidence="15 17">
    <name type="scientific">Schizosaccharomyces japonicus (strain yFS275 / FY16936)</name>
    <name type="common">Fission yeast</name>
    <dbReference type="NCBI Taxonomy" id="402676"/>
    <lineage>
        <taxon>Eukaryota</taxon>
        <taxon>Fungi</taxon>
        <taxon>Dikarya</taxon>
        <taxon>Ascomycota</taxon>
        <taxon>Taphrinomycotina</taxon>
        <taxon>Schizosaccharomycetes</taxon>
        <taxon>Schizosaccharomycetales</taxon>
        <taxon>Schizosaccharomycetaceae</taxon>
        <taxon>Schizosaccharomyces</taxon>
    </lineage>
</organism>
<evidence type="ECO:0000256" key="5">
    <source>
        <dbReference type="ARBA" id="ARBA00022776"/>
    </source>
</evidence>
<dbReference type="InterPro" id="IPR027417">
    <property type="entry name" value="P-loop_NTPase"/>
</dbReference>
<evidence type="ECO:0000256" key="11">
    <source>
        <dbReference type="PIRNR" id="PIRNR005719"/>
    </source>
</evidence>
<dbReference type="eggNOG" id="KOG0996">
    <property type="taxonomic scope" value="Eukaryota"/>
</dbReference>
<feature type="region of interest" description="Disordered" evidence="13">
    <location>
        <begin position="1"/>
        <end position="120"/>
    </location>
</feature>
<dbReference type="GO" id="GO:0007076">
    <property type="term" value="P:mitotic chromosome condensation"/>
    <property type="evidence" value="ECO:0000318"/>
    <property type="project" value="GO_Central"/>
</dbReference>
<dbReference type="GO" id="GO:0000785">
    <property type="term" value="C:chromatin"/>
    <property type="evidence" value="ECO:0007669"/>
    <property type="project" value="EnsemblFungi"/>
</dbReference>
<dbReference type="FunFam" id="3.40.50.300:FF:000481">
    <property type="entry name" value="Structural maintenance of chromosomes 4"/>
    <property type="match status" value="1"/>
</dbReference>
<dbReference type="SUPFAM" id="SSF75553">
    <property type="entry name" value="Smc hinge domain"/>
    <property type="match status" value="1"/>
</dbReference>
<keyword evidence="5" id="KW-0498">Mitosis</keyword>
<evidence type="ECO:0000256" key="12">
    <source>
        <dbReference type="SAM" id="Coils"/>
    </source>
</evidence>
<dbReference type="Gene3D" id="3.30.70.1620">
    <property type="match status" value="1"/>
</dbReference>
<dbReference type="HOGENOM" id="CLU_001042_4_1_1"/>
<dbReference type="OrthoDB" id="5575062at2759"/>
<protein>
    <recommendedName>
        <fullName evidence="11">Structural maintenance of chromosomes protein</fullName>
    </recommendedName>
</protein>
<dbReference type="VEuPathDB" id="FungiDB:SJAG_00871"/>
<dbReference type="STRING" id="402676.B6JWU6"/>
<keyword evidence="6" id="KW-0067">ATP-binding</keyword>
<dbReference type="GO" id="GO:0005634">
    <property type="term" value="C:nucleus"/>
    <property type="evidence" value="ECO:0007669"/>
    <property type="project" value="UniProtKB-SubCell"/>
</dbReference>
<dbReference type="GO" id="GO:0051301">
    <property type="term" value="P:cell division"/>
    <property type="evidence" value="ECO:0007669"/>
    <property type="project" value="UniProtKB-KW"/>
</dbReference>
<keyword evidence="9 11" id="KW-0539">Nucleus</keyword>
<evidence type="ECO:0000256" key="1">
    <source>
        <dbReference type="ARBA" id="ARBA00004123"/>
    </source>
</evidence>
<dbReference type="InterPro" id="IPR003395">
    <property type="entry name" value="RecF/RecN/SMC_N"/>
</dbReference>
<comment type="subcellular location">
    <subcellularLocation>
        <location evidence="1 11">Nucleus</location>
    </subcellularLocation>
</comment>
<dbReference type="SUPFAM" id="SSF52540">
    <property type="entry name" value="P-loop containing nucleoside triphosphate hydrolases"/>
    <property type="match status" value="2"/>
</dbReference>
<evidence type="ECO:0000256" key="9">
    <source>
        <dbReference type="ARBA" id="ARBA00023242"/>
    </source>
</evidence>
<keyword evidence="10" id="KW-0131">Cell cycle</keyword>
<dbReference type="PANTHER" id="PTHR18937:SF172">
    <property type="entry name" value="STRUCTURAL MAINTENANCE OF CHROMOSOMES PROTEIN"/>
    <property type="match status" value="1"/>
</dbReference>
<dbReference type="OMA" id="CPALDNM"/>
<dbReference type="PANTHER" id="PTHR18937">
    <property type="entry name" value="STRUCTURAL MAINTENANCE OF CHROMOSOMES SMC FAMILY MEMBER"/>
    <property type="match status" value="1"/>
</dbReference>
<dbReference type="GO" id="GO:0005524">
    <property type="term" value="F:ATP binding"/>
    <property type="evidence" value="ECO:0007669"/>
    <property type="project" value="UniProtKB-KW"/>
</dbReference>
<dbReference type="Proteomes" id="UP000001744">
    <property type="component" value="Unassembled WGS sequence"/>
</dbReference>
<evidence type="ECO:0000256" key="4">
    <source>
        <dbReference type="ARBA" id="ARBA00022741"/>
    </source>
</evidence>
<dbReference type="InterPro" id="IPR010935">
    <property type="entry name" value="SMC_hinge"/>
</dbReference>
<keyword evidence="17" id="KW-1185">Reference proteome</keyword>
<sequence>MELQKNTRTSSTPSILDATPDRAERPRKQPRQDAESSPESPSTKTPVRFNKDAVLITKNQWSPSARGSSIAKRASQRFLSGLENENQGPEKNVSENETAVEVEKATVNSPPPDEKEEVNDDTFKEAGEFKSRLVVRELRLHNFKSYAGTQIIGPFDYSFSAIVGPNGSGKSNVIDALLFVFGFRASKLRQSKLSALIHNSAAYPSLNSCSVEIVFSEVIDTDDGVIPVDNSVPSSRISIRRTAFKNNTSKYFLNNKGVDLDHKRFLILQGEVESIAQMKPRALNDNDDGLLEYLEDIIGTSKYKTAIEESQEQLVGLNDVCLEKEHRFKLVENERSALERQKTEVVTHLLKENTLALKRSALYQLYLMEFGNKKSLLQGVINNLNENLESGRQKYKVNEDKIQELNSELQQLQQSSVSATKKEAELKAIYRKNEQKLVQTEELLKHLRSKLKKLIKQMDSTTLKHSAAKSSLENHEETIKDKFAELQSVKGKLETEQKQLSITMENLREKTKDISNEIEAKQKLLAPSKEEINRLESEKQVASAELNVIYENENAVRKSLEDLDVQYNQLREGYSTAKTEYKSKLEVLAKEKEQLEQEKATLSQHEPIMQKLRAKLRSCQVQVDEIRSSLQASKNRGSVLNGLTQLHQAGKLPGFFGRLGSLGVIDQRYDVAITTACPALNHIVVENVETGQRCIDYLRRHNLGRASFILLDKLARRNLSRISTPENSPRLFDLIKFKDEKFAPAFYSVLQNTLVANDLEQANRLAYGAKRWRVVTLEGQVIDKSGTMTGGGNRVFRGGMSSKLSADYSSQTLQIQESEKSKIEAEFNELTHKCNQLSSSISSRENKIPELEMEISKLAMDVSSMKQKKKNLQSIILETQEKLDRSKETEVRINKLNDIISKVEEKIEAIRSKNSVTEAAIKSLQDKIMDIGGITFRLQKSKVDDLTEQRNFLQEIIDNSDFEKQKIVQEITRLSKEISKVEDEKARLEREVSDKESSMESLRKRAKESEAEYEEVQRSNESFREKLKDLNNQLEEERSLVLAGKESELKIENQLKEHTSSLKELDSSIRHYSNLRSKLSLHDVADFVDEKAEYISELQEYSNDELGDMDKNSLKQEIAELKQKTENVEVDVNVLEEYKSRQVEASKRENELKDEVLRRDELKKKIDDLNALRLDEFMAGFNAISKKLKEMYQIITMGGNAELELVDSLDPFSEGVVFSVMPPKKSWKNISNLSGGEKTLSSLALVFALHNYKPTPIYVMDEIDAALDFKNVSIVANYIKERTKNAQFIVISLRSNMFELASRLVGIYKTANMTKSVTIKNFDIHARKIEKQSASI</sequence>
<evidence type="ECO:0000256" key="10">
    <source>
        <dbReference type="ARBA" id="ARBA00023306"/>
    </source>
</evidence>
<dbReference type="FunFam" id="3.30.70.1620:FF:000003">
    <property type="entry name" value="Structural maintenance of chromosomes 4"/>
    <property type="match status" value="1"/>
</dbReference>
<dbReference type="GO" id="GO:0003690">
    <property type="term" value="F:double-stranded DNA binding"/>
    <property type="evidence" value="ECO:0007669"/>
    <property type="project" value="EnsemblFungi"/>
</dbReference>
<evidence type="ECO:0000313" key="15">
    <source>
        <dbReference type="EMBL" id="EEB05847.2"/>
    </source>
</evidence>
<evidence type="ECO:0000256" key="6">
    <source>
        <dbReference type="ARBA" id="ARBA00022840"/>
    </source>
</evidence>
<dbReference type="RefSeq" id="XP_002172140.2">
    <property type="nucleotide sequence ID" value="XM_002172104.2"/>
</dbReference>